<feature type="domain" description="N-acetyltransferase" evidence="1">
    <location>
        <begin position="16"/>
        <end position="159"/>
    </location>
</feature>
<proteinExistence type="predicted"/>
<dbReference type="PROSITE" id="PS51186">
    <property type="entry name" value="GNAT"/>
    <property type="match status" value="1"/>
</dbReference>
<accession>A0ABS8BQN3</accession>
<evidence type="ECO:0000259" key="1">
    <source>
        <dbReference type="PROSITE" id="PS51186"/>
    </source>
</evidence>
<dbReference type="Gene3D" id="3.40.630.30">
    <property type="match status" value="1"/>
</dbReference>
<dbReference type="InterPro" id="IPR016181">
    <property type="entry name" value="Acyl_CoA_acyltransferase"/>
</dbReference>
<name>A0ABS8BQN3_9RHOB</name>
<protein>
    <submittedName>
        <fullName evidence="2">GNAT family N-acetyltransferase</fullName>
    </submittedName>
</protein>
<organism evidence="2 3">
    <name type="scientific">Loktanella gaetbuli</name>
    <dbReference type="NCBI Taxonomy" id="2881335"/>
    <lineage>
        <taxon>Bacteria</taxon>
        <taxon>Pseudomonadati</taxon>
        <taxon>Pseudomonadota</taxon>
        <taxon>Alphaproteobacteria</taxon>
        <taxon>Rhodobacterales</taxon>
        <taxon>Roseobacteraceae</taxon>
        <taxon>Loktanella</taxon>
    </lineage>
</organism>
<dbReference type="InterPro" id="IPR051531">
    <property type="entry name" value="N-acetyltransferase"/>
</dbReference>
<comment type="caution">
    <text evidence="2">The sequence shown here is derived from an EMBL/GenBank/DDBJ whole genome shotgun (WGS) entry which is preliminary data.</text>
</comment>
<dbReference type="InterPro" id="IPR000182">
    <property type="entry name" value="GNAT_dom"/>
</dbReference>
<sequence>MFSNITTRDLCASDQDDLHDMASHWPTVRQLGGWPWPADLSFTASRARPFDGEGFVWGIVRAGRVIGTVGVTNGSLGYMLHSDVWGQGIATALAGRAIAHAFDTTDHDRIDATVWADNAGSRRVLDKLGLNHWHTCFEYAKARRTPMLSHHLRLRRAQWRDLSADAQ</sequence>
<gene>
    <name evidence="2" type="ORF">LGQ03_01710</name>
</gene>
<dbReference type="PANTHER" id="PTHR43792">
    <property type="entry name" value="GNAT FAMILY, PUTATIVE (AFU_ORTHOLOGUE AFUA_3G00765)-RELATED-RELATED"/>
    <property type="match status" value="1"/>
</dbReference>
<evidence type="ECO:0000313" key="3">
    <source>
        <dbReference type="Proteomes" id="UP001138961"/>
    </source>
</evidence>
<dbReference type="EMBL" id="JAJATZ010000001">
    <property type="protein sequence ID" value="MCB5197947.1"/>
    <property type="molecule type" value="Genomic_DNA"/>
</dbReference>
<dbReference type="SUPFAM" id="SSF55729">
    <property type="entry name" value="Acyl-CoA N-acyltransferases (Nat)"/>
    <property type="match status" value="1"/>
</dbReference>
<evidence type="ECO:0000313" key="2">
    <source>
        <dbReference type="EMBL" id="MCB5197947.1"/>
    </source>
</evidence>
<dbReference type="Pfam" id="PF13302">
    <property type="entry name" value="Acetyltransf_3"/>
    <property type="match status" value="1"/>
</dbReference>
<dbReference type="Proteomes" id="UP001138961">
    <property type="component" value="Unassembled WGS sequence"/>
</dbReference>
<dbReference type="RefSeq" id="WP_226747002.1">
    <property type="nucleotide sequence ID" value="NZ_JAJATZ010000001.1"/>
</dbReference>
<keyword evidence="3" id="KW-1185">Reference proteome</keyword>
<reference evidence="2" key="1">
    <citation type="submission" date="2021-10" db="EMBL/GenBank/DDBJ databases">
        <title>Loktanella gaetbuli sp. nov., isolated from a tidal flat.</title>
        <authorList>
            <person name="Park S."/>
            <person name="Yoon J.-H."/>
        </authorList>
    </citation>
    <scope>NUCLEOTIDE SEQUENCE</scope>
    <source>
        <strain evidence="2">TSTF-M6</strain>
    </source>
</reference>